<reference evidence="1" key="1">
    <citation type="submission" date="2013-08" db="EMBL/GenBank/DDBJ databases">
        <authorList>
            <person name="Mendez C."/>
            <person name="Richter M."/>
            <person name="Ferrer M."/>
            <person name="Sanchez J."/>
        </authorList>
    </citation>
    <scope>NUCLEOTIDE SEQUENCE</scope>
</reference>
<dbReference type="InterPro" id="IPR009272">
    <property type="entry name" value="DUF929"/>
</dbReference>
<feature type="non-terminal residue" evidence="1">
    <location>
        <position position="1"/>
    </location>
</feature>
<name>T1AYM5_9ZZZZ</name>
<proteinExistence type="predicted"/>
<accession>T1AYM5</accession>
<protein>
    <submittedName>
        <fullName evidence="1">Protein containing DUF929</fullName>
    </submittedName>
</protein>
<gene>
    <name evidence="1" type="ORF">B1B_12917</name>
</gene>
<organism evidence="1">
    <name type="scientific">mine drainage metagenome</name>
    <dbReference type="NCBI Taxonomy" id="410659"/>
    <lineage>
        <taxon>unclassified sequences</taxon>
        <taxon>metagenomes</taxon>
        <taxon>ecological metagenomes</taxon>
    </lineage>
</organism>
<sequence>VVVVIVVIAVFAFNLVHLPSFKSSSYQLPSSIPFSSFGTYYAVNSSDYAPSSSVNIYFVTWVGCPYGAGDSWELYNYLNGFGSISSSVIDHYSDPSEGKLASIPGLLFNDNHISVTGVNGISINLDTYYLYNEEMTQSFNSPVVNITSLNAITVALSELQADNLPAPIYNIVKDFTTVVNATGYSKASALLGNPAHINTIIVFTGPKGTDIINGGMIDPQPLLQFTDKTLLSNPSLGTGVSAGTTLVSDIVNSLS</sequence>
<dbReference type="EMBL" id="AUZY01008488">
    <property type="protein sequence ID" value="EQD45754.1"/>
    <property type="molecule type" value="Genomic_DNA"/>
</dbReference>
<reference evidence="1" key="2">
    <citation type="journal article" date="2014" name="ISME J.">
        <title>Microbial stratification in low pH oxic and suboxic macroscopic growths along an acid mine drainage.</title>
        <authorList>
            <person name="Mendez-Garcia C."/>
            <person name="Mesa V."/>
            <person name="Sprenger R.R."/>
            <person name="Richter M."/>
            <person name="Diez M.S."/>
            <person name="Solano J."/>
            <person name="Bargiela R."/>
            <person name="Golyshina O.V."/>
            <person name="Manteca A."/>
            <person name="Ramos J.L."/>
            <person name="Gallego J.R."/>
            <person name="Llorente I."/>
            <person name="Martins Dos Santos V.A."/>
            <person name="Jensen O.N."/>
            <person name="Pelaez A.I."/>
            <person name="Sanchez J."/>
            <person name="Ferrer M."/>
        </authorList>
    </citation>
    <scope>NUCLEOTIDE SEQUENCE</scope>
</reference>
<evidence type="ECO:0000313" key="1">
    <source>
        <dbReference type="EMBL" id="EQD45754.1"/>
    </source>
</evidence>
<comment type="caution">
    <text evidence="1">The sequence shown here is derived from an EMBL/GenBank/DDBJ whole genome shotgun (WGS) entry which is preliminary data.</text>
</comment>
<dbReference type="Pfam" id="PF06053">
    <property type="entry name" value="DUF929"/>
    <property type="match status" value="1"/>
</dbReference>
<dbReference type="AlphaFoldDB" id="T1AYM5"/>